<dbReference type="SUPFAM" id="SSF47781">
    <property type="entry name" value="RuvA domain 2-like"/>
    <property type="match status" value="3"/>
</dbReference>
<dbReference type="InterPro" id="IPR051675">
    <property type="entry name" value="Endo/Exo/Phosphatase_dom_1"/>
</dbReference>
<keyword evidence="2" id="KW-1185">Reference proteome</keyword>
<sequence>MNRLKSYFLFSKEHRSGIVLLLILIGVTQLSYYWYSNSNISDKPKDDKAWLLVQNEIDSLKQSFSTRKDTIYPFNPNFITDYKGYKLGMSVAEIDRLHQFRKQNKYVNSAEDFQKVTKVSDKLLLKISPYFKFPDWVTNKSSSTSEKFHKFLPKEKVAIVQKDINTATREELIAVYGIGEKLADKILNDKEKLGGFVSMEQFQYIWGISPEAIADLEKRFVVKNVSSVKKIAINDLSMKELAKFPYFNYALAKEIVVYRTMNNGIKEIADLTKIKGMPNEKIKIIALYLEF</sequence>
<name>A0ABX0IBN7_9FLAO</name>
<gene>
    <name evidence="1" type="ORF">G4L40_07600</name>
</gene>
<comment type="caution">
    <text evidence="1">The sequence shown here is derived from an EMBL/GenBank/DDBJ whole genome shotgun (WGS) entry which is preliminary data.</text>
</comment>
<dbReference type="Proteomes" id="UP000761423">
    <property type="component" value="Unassembled WGS sequence"/>
</dbReference>
<accession>A0ABX0IBN7</accession>
<dbReference type="InterPro" id="IPR010994">
    <property type="entry name" value="RuvA_2-like"/>
</dbReference>
<evidence type="ECO:0000313" key="2">
    <source>
        <dbReference type="Proteomes" id="UP000761423"/>
    </source>
</evidence>
<organism evidence="1 2">
    <name type="scientific">Flavobacterium celericrescens</name>
    <dbReference type="NCBI Taxonomy" id="2709780"/>
    <lineage>
        <taxon>Bacteria</taxon>
        <taxon>Pseudomonadati</taxon>
        <taxon>Bacteroidota</taxon>
        <taxon>Flavobacteriia</taxon>
        <taxon>Flavobacteriales</taxon>
        <taxon>Flavobacteriaceae</taxon>
        <taxon>Flavobacterium</taxon>
    </lineage>
</organism>
<dbReference type="PANTHER" id="PTHR21180">
    <property type="entry name" value="ENDONUCLEASE/EXONUCLEASE/PHOSPHATASE FAMILY DOMAIN-CONTAINING PROTEIN 1"/>
    <property type="match status" value="1"/>
</dbReference>
<protein>
    <submittedName>
        <fullName evidence="1">Helix-hairpin-helix domain-containing protein</fullName>
    </submittedName>
</protein>
<dbReference type="Gene3D" id="1.10.150.280">
    <property type="entry name" value="AF1531-like domain"/>
    <property type="match status" value="2"/>
</dbReference>
<dbReference type="PANTHER" id="PTHR21180:SF32">
    <property type="entry name" value="ENDONUCLEASE_EXONUCLEASE_PHOSPHATASE FAMILY DOMAIN-CONTAINING PROTEIN 1"/>
    <property type="match status" value="1"/>
</dbReference>
<evidence type="ECO:0000313" key="1">
    <source>
        <dbReference type="EMBL" id="NHM04569.1"/>
    </source>
</evidence>
<reference evidence="1 2" key="1">
    <citation type="submission" date="2020-02" db="EMBL/GenBank/DDBJ databases">
        <authorList>
            <person name="Chen W.-M."/>
        </authorList>
    </citation>
    <scope>NUCLEOTIDE SEQUENCE [LARGE SCALE GENOMIC DNA]</scope>
    <source>
        <strain evidence="1 2">TWA-26</strain>
    </source>
</reference>
<proteinExistence type="predicted"/>
<dbReference type="RefSeq" id="WP_166236604.1">
    <property type="nucleotide sequence ID" value="NZ_JAAJBV010000004.1"/>
</dbReference>
<dbReference type="EMBL" id="JAAJBV010000004">
    <property type="protein sequence ID" value="NHM04569.1"/>
    <property type="molecule type" value="Genomic_DNA"/>
</dbReference>
<dbReference type="Pfam" id="PF12836">
    <property type="entry name" value="HHH_3"/>
    <property type="match status" value="2"/>
</dbReference>